<dbReference type="CDD" id="cd16922">
    <property type="entry name" value="HATPase_EvgS-ArcB-TorS-like"/>
    <property type="match status" value="1"/>
</dbReference>
<name>A0A080M1V1_9PROT</name>
<dbReference type="PANTHER" id="PTHR45339">
    <property type="entry name" value="HYBRID SIGNAL TRANSDUCTION HISTIDINE KINASE J"/>
    <property type="match status" value="1"/>
</dbReference>
<evidence type="ECO:0000256" key="15">
    <source>
        <dbReference type="SAM" id="Phobius"/>
    </source>
</evidence>
<dbReference type="InterPro" id="IPR000014">
    <property type="entry name" value="PAS"/>
</dbReference>
<dbReference type="InterPro" id="IPR005467">
    <property type="entry name" value="His_kinase_dom"/>
</dbReference>
<dbReference type="SMART" id="SM00448">
    <property type="entry name" value="REC"/>
    <property type="match status" value="1"/>
</dbReference>
<dbReference type="InterPro" id="IPR003594">
    <property type="entry name" value="HATPase_dom"/>
</dbReference>
<evidence type="ECO:0000256" key="13">
    <source>
        <dbReference type="ARBA" id="ARBA00070152"/>
    </source>
</evidence>
<keyword evidence="15" id="KW-1133">Transmembrane helix</keyword>
<dbReference type="RefSeq" id="WP_273704810.1">
    <property type="nucleotide sequence ID" value="NZ_JDST02000096.1"/>
</dbReference>
<evidence type="ECO:0000256" key="10">
    <source>
        <dbReference type="ARBA" id="ARBA00023136"/>
    </source>
</evidence>
<dbReference type="Proteomes" id="UP000021315">
    <property type="component" value="Unassembled WGS sequence"/>
</dbReference>
<evidence type="ECO:0000256" key="8">
    <source>
        <dbReference type="ARBA" id="ARBA00022840"/>
    </source>
</evidence>
<evidence type="ECO:0000256" key="14">
    <source>
        <dbReference type="PROSITE-ProRule" id="PRU00169"/>
    </source>
</evidence>
<evidence type="ECO:0000313" key="19">
    <source>
        <dbReference type="EMBL" id="KFB75267.1"/>
    </source>
</evidence>
<dbReference type="Gene3D" id="2.10.70.100">
    <property type="match status" value="1"/>
</dbReference>
<dbReference type="EC" id="2.7.13.3" evidence="3"/>
<comment type="caution">
    <text evidence="19">The sequence shown here is derived from an EMBL/GenBank/DDBJ whole genome shotgun (WGS) entry which is preliminary data.</text>
</comment>
<dbReference type="InterPro" id="IPR036890">
    <property type="entry name" value="HATPase_C_sf"/>
</dbReference>
<comment type="subcellular location">
    <subcellularLocation>
        <location evidence="2">Membrane</location>
    </subcellularLocation>
</comment>
<feature type="transmembrane region" description="Helical" evidence="15">
    <location>
        <begin position="161"/>
        <end position="184"/>
    </location>
</feature>
<dbReference type="SUPFAM" id="SSF47384">
    <property type="entry name" value="Homodimeric domain of signal transducing histidine kinase"/>
    <property type="match status" value="1"/>
</dbReference>
<dbReference type="Gene3D" id="3.40.50.2300">
    <property type="match status" value="1"/>
</dbReference>
<comment type="function">
    <text evidence="12">Member of the two-component regulatory system BvgS/BvgA. Phosphorylates BvgA via a four-step phosphorelay in response to environmental signals.</text>
</comment>
<accession>A0A080M1V1</accession>
<dbReference type="InterPro" id="IPR013655">
    <property type="entry name" value="PAS_fold_3"/>
</dbReference>
<dbReference type="Gene3D" id="3.30.450.20">
    <property type="entry name" value="PAS domain"/>
    <property type="match status" value="2"/>
</dbReference>
<keyword evidence="10 15" id="KW-0472">Membrane</keyword>
<dbReference type="SMART" id="SM00387">
    <property type="entry name" value="HATPase_c"/>
    <property type="match status" value="1"/>
</dbReference>
<dbReference type="GO" id="GO:0000155">
    <property type="term" value="F:phosphorelay sensor kinase activity"/>
    <property type="evidence" value="ECO:0007669"/>
    <property type="project" value="InterPro"/>
</dbReference>
<comment type="catalytic activity">
    <reaction evidence="1">
        <text>ATP + protein L-histidine = ADP + protein N-phospho-L-histidine.</text>
        <dbReference type="EC" id="2.7.13.3"/>
    </reaction>
</comment>
<dbReference type="SUPFAM" id="SSF52172">
    <property type="entry name" value="CheY-like"/>
    <property type="match status" value="1"/>
</dbReference>
<dbReference type="SMART" id="SM00086">
    <property type="entry name" value="PAC"/>
    <property type="match status" value="1"/>
</dbReference>
<keyword evidence="8" id="KW-0067">ATP-binding</keyword>
<dbReference type="InterPro" id="IPR036097">
    <property type="entry name" value="HisK_dim/P_sf"/>
</dbReference>
<dbReference type="PROSITE" id="PS50109">
    <property type="entry name" value="HIS_KIN"/>
    <property type="match status" value="1"/>
</dbReference>
<dbReference type="InterPro" id="IPR001610">
    <property type="entry name" value="PAC"/>
</dbReference>
<feature type="domain" description="Histidine kinase" evidence="16">
    <location>
        <begin position="472"/>
        <end position="689"/>
    </location>
</feature>
<dbReference type="InterPro" id="IPR013656">
    <property type="entry name" value="PAS_4"/>
</dbReference>
<evidence type="ECO:0000256" key="2">
    <source>
        <dbReference type="ARBA" id="ARBA00004370"/>
    </source>
</evidence>
<evidence type="ECO:0000256" key="3">
    <source>
        <dbReference type="ARBA" id="ARBA00012438"/>
    </source>
</evidence>
<dbReference type="CDD" id="cd00082">
    <property type="entry name" value="HisKA"/>
    <property type="match status" value="1"/>
</dbReference>
<keyword evidence="6" id="KW-0547">Nucleotide-binding</keyword>
<dbReference type="Pfam" id="PF08447">
    <property type="entry name" value="PAS_3"/>
    <property type="match status" value="1"/>
</dbReference>
<dbReference type="PROSITE" id="PS50113">
    <property type="entry name" value="PAC"/>
    <property type="match status" value="2"/>
</dbReference>
<dbReference type="Pfam" id="PF00512">
    <property type="entry name" value="HisKA"/>
    <property type="match status" value="1"/>
</dbReference>
<keyword evidence="7 19" id="KW-0418">Kinase</keyword>
<dbReference type="GO" id="GO:0016020">
    <property type="term" value="C:membrane"/>
    <property type="evidence" value="ECO:0007669"/>
    <property type="project" value="UniProtKB-SubCell"/>
</dbReference>
<feature type="domain" description="Response regulatory" evidence="17">
    <location>
        <begin position="709"/>
        <end position="828"/>
    </location>
</feature>
<dbReference type="InterPro" id="IPR001789">
    <property type="entry name" value="Sig_transdc_resp-reg_receiver"/>
</dbReference>
<evidence type="ECO:0000256" key="9">
    <source>
        <dbReference type="ARBA" id="ARBA00023012"/>
    </source>
</evidence>
<dbReference type="EMBL" id="JDST02000096">
    <property type="protein sequence ID" value="KFB75267.1"/>
    <property type="molecule type" value="Genomic_DNA"/>
</dbReference>
<feature type="transmembrane region" description="Helical" evidence="15">
    <location>
        <begin position="127"/>
        <end position="146"/>
    </location>
</feature>
<feature type="transmembrane region" description="Helical" evidence="15">
    <location>
        <begin position="54"/>
        <end position="76"/>
    </location>
</feature>
<dbReference type="Pfam" id="PF08448">
    <property type="entry name" value="PAS_4"/>
    <property type="match status" value="1"/>
</dbReference>
<dbReference type="InterPro" id="IPR000700">
    <property type="entry name" value="PAS-assoc_C"/>
</dbReference>
<evidence type="ECO:0000256" key="7">
    <source>
        <dbReference type="ARBA" id="ARBA00022777"/>
    </source>
</evidence>
<feature type="modified residue" description="4-aspartylphosphate" evidence="14">
    <location>
        <position position="758"/>
    </location>
</feature>
<dbReference type="PROSITE" id="PS50110">
    <property type="entry name" value="RESPONSE_REGULATORY"/>
    <property type="match status" value="1"/>
</dbReference>
<dbReference type="NCBIfam" id="TIGR00229">
    <property type="entry name" value="sensory_box"/>
    <property type="match status" value="1"/>
</dbReference>
<keyword evidence="9" id="KW-0902">Two-component regulatory system</keyword>
<dbReference type="CDD" id="cd17546">
    <property type="entry name" value="REC_hyHK_CKI1_RcsC-like"/>
    <property type="match status" value="1"/>
</dbReference>
<evidence type="ECO:0000256" key="4">
    <source>
        <dbReference type="ARBA" id="ARBA00022553"/>
    </source>
</evidence>
<dbReference type="PANTHER" id="PTHR45339:SF1">
    <property type="entry name" value="HYBRID SIGNAL TRANSDUCTION HISTIDINE KINASE J"/>
    <property type="match status" value="1"/>
</dbReference>
<evidence type="ECO:0000256" key="5">
    <source>
        <dbReference type="ARBA" id="ARBA00022679"/>
    </source>
</evidence>
<proteinExistence type="predicted"/>
<dbReference type="STRING" id="1453999.AW06_003639"/>
<dbReference type="Gene3D" id="3.30.565.10">
    <property type="entry name" value="Histidine kinase-like ATPase, C-terminal domain"/>
    <property type="match status" value="1"/>
</dbReference>
<dbReference type="InterPro" id="IPR011006">
    <property type="entry name" value="CheY-like_superfamily"/>
</dbReference>
<dbReference type="FunFam" id="1.10.287.130:FF:000038">
    <property type="entry name" value="Sensory transduction histidine kinase"/>
    <property type="match status" value="1"/>
</dbReference>
<evidence type="ECO:0000256" key="1">
    <source>
        <dbReference type="ARBA" id="ARBA00000085"/>
    </source>
</evidence>
<dbReference type="GO" id="GO:0005524">
    <property type="term" value="F:ATP binding"/>
    <property type="evidence" value="ECO:0007669"/>
    <property type="project" value="UniProtKB-KW"/>
</dbReference>
<keyword evidence="5 19" id="KW-0808">Transferase</keyword>
<dbReference type="PRINTS" id="PR00344">
    <property type="entry name" value="BCTRLSENSOR"/>
</dbReference>
<evidence type="ECO:0000256" key="12">
    <source>
        <dbReference type="ARBA" id="ARBA00058004"/>
    </source>
</evidence>
<evidence type="ECO:0000256" key="11">
    <source>
        <dbReference type="ARBA" id="ARBA00023306"/>
    </source>
</evidence>
<keyword evidence="20" id="KW-1185">Reference proteome</keyword>
<feature type="domain" description="PAC" evidence="18">
    <location>
        <begin position="401"/>
        <end position="454"/>
    </location>
</feature>
<keyword evidence="11" id="KW-0131">Cell cycle</keyword>
<keyword evidence="15" id="KW-0812">Transmembrane</keyword>
<dbReference type="Gene3D" id="1.10.287.130">
    <property type="match status" value="1"/>
</dbReference>
<dbReference type="SUPFAM" id="SSF55874">
    <property type="entry name" value="ATPase domain of HSP90 chaperone/DNA topoisomerase II/histidine kinase"/>
    <property type="match status" value="1"/>
</dbReference>
<evidence type="ECO:0000256" key="6">
    <source>
        <dbReference type="ARBA" id="ARBA00022741"/>
    </source>
</evidence>
<feature type="transmembrane region" description="Helical" evidence="15">
    <location>
        <begin position="25"/>
        <end position="47"/>
    </location>
</feature>
<dbReference type="FunFam" id="3.30.565.10:FF:000010">
    <property type="entry name" value="Sensor histidine kinase RcsC"/>
    <property type="match status" value="1"/>
</dbReference>
<dbReference type="SMART" id="SM00388">
    <property type="entry name" value="HisKA"/>
    <property type="match status" value="1"/>
</dbReference>
<feature type="transmembrane region" description="Helical" evidence="15">
    <location>
        <begin position="96"/>
        <end position="120"/>
    </location>
</feature>
<keyword evidence="4 14" id="KW-0597">Phosphoprotein</keyword>
<dbReference type="SUPFAM" id="SSF55785">
    <property type="entry name" value="PYP-like sensor domain (PAS domain)"/>
    <property type="match status" value="2"/>
</dbReference>
<dbReference type="Pfam" id="PF00072">
    <property type="entry name" value="Response_reg"/>
    <property type="match status" value="1"/>
</dbReference>
<dbReference type="InterPro" id="IPR004358">
    <property type="entry name" value="Sig_transdc_His_kin-like_C"/>
</dbReference>
<evidence type="ECO:0000313" key="20">
    <source>
        <dbReference type="Proteomes" id="UP000021315"/>
    </source>
</evidence>
<protein>
    <recommendedName>
        <fullName evidence="13">Virulence sensor protein BvgS</fullName>
        <ecNumber evidence="3">2.7.13.3</ecNumber>
    </recommendedName>
</protein>
<dbReference type="AlphaFoldDB" id="A0A080M1V1"/>
<dbReference type="InterPro" id="IPR035965">
    <property type="entry name" value="PAS-like_dom_sf"/>
</dbReference>
<feature type="domain" description="PAC" evidence="18">
    <location>
        <begin position="272"/>
        <end position="324"/>
    </location>
</feature>
<dbReference type="InterPro" id="IPR003661">
    <property type="entry name" value="HisK_dim/P_dom"/>
</dbReference>
<evidence type="ECO:0000259" key="16">
    <source>
        <dbReference type="PROSITE" id="PS50109"/>
    </source>
</evidence>
<evidence type="ECO:0000259" key="17">
    <source>
        <dbReference type="PROSITE" id="PS50110"/>
    </source>
</evidence>
<organism evidence="19 20">
    <name type="scientific">Candidatus Accumulibacter cognatus</name>
    <dbReference type="NCBI Taxonomy" id="2954383"/>
    <lineage>
        <taxon>Bacteria</taxon>
        <taxon>Pseudomonadati</taxon>
        <taxon>Pseudomonadota</taxon>
        <taxon>Betaproteobacteria</taxon>
        <taxon>Candidatus Accumulibacter</taxon>
    </lineage>
</organism>
<reference evidence="19" key="1">
    <citation type="submission" date="2014-02" db="EMBL/GenBank/DDBJ databases">
        <title>Expanding our view of genomic diversity in Candidatus Accumulibacter clades.</title>
        <authorList>
            <person name="Skennerton C.T."/>
            <person name="Barr J.J."/>
            <person name="Slater F.R."/>
            <person name="Bond P.L."/>
            <person name="Tyson G.W."/>
        </authorList>
    </citation>
    <scope>NUCLEOTIDE SEQUENCE [LARGE SCALE GENOMIC DNA]</scope>
</reference>
<evidence type="ECO:0000259" key="18">
    <source>
        <dbReference type="PROSITE" id="PS50113"/>
    </source>
</evidence>
<sequence>MSSRRVIDWLVPPRADARVAARARIVARSLLTISAVVSLLLVAFFAVRSRPSTLELTLFAVAIMTPVGAAVALRFVSRPTEVLLLTNLLGSAYVAVWAFATGGVLSAAVPWLIALLATLGTFGRARLLLAAFAIDILLLVALYWATVRELLPPNLVPAEEAALLAFIGQLSSLVVVAMAARIVLRARVAASASIQRGEQRLHRIVNGMPAAIAHIDYTESTPHYSFVNRRYAERFGRTDEAVGGMGVPELLGDEAYRRIEPHLQQVRRGEAAEYDLALPMPDGSTRYDRSYLLPDRAEDGSVQGAYIFAIDDSERKRALLALELSQTRLAEAQAMAQVGNWEFDLQTERLEWSDEVYHICGHRPRSFAPFFTAHYMAATHVDDRPRLAAALEQILATSAPQQLEHRIQRSDGVERTVEVRAEVLRTDSAGRIVKLVGIIQDVSERKLIEQQLIAAKEAAESASRAKSVFLANMSHEIRTPMNGVIGMADLLLQEPLAERARHYARTIQRSGRALLGVLDDILDLSKIEAGRLDLESASFNLQVMLRELQDLFGEAARLKNVTLRVTVAADLPRWVTGDVVRLRQVLLNLVSNAVKFTTHGTIDVDACRESDGALRFSVRDTGIGIAADKQTQIFEAFAQAEQGTTRRFGGTGLGLSIARELVRLMGGEIGLQSSPGEGSCFWFQVRLPEATAPAEARRRAVAGSFAGRRVLIAEDDPVNAEVTRATLEHYGIDVVLVPDGEQAVTEQARQPFDLVLMDCQMLQMDGLEATRLIREAEKLRGTQRTPVVALTAHAMAGYRDECLQAGMDDYLVKPFKAEALRQMLGRWLNDQP</sequence>
<dbReference type="Pfam" id="PF02518">
    <property type="entry name" value="HATPase_c"/>
    <property type="match status" value="1"/>
</dbReference>
<gene>
    <name evidence="19" type="primary">luxQ_7</name>
    <name evidence="19" type="ORF">AW06_003639</name>
</gene>